<feature type="domain" description="Electron transfer flavoprotein alpha/beta-subunit N-terminal" evidence="4">
    <location>
        <begin position="5"/>
        <end position="185"/>
    </location>
</feature>
<dbReference type="PANTHER" id="PTHR43153:SF1">
    <property type="entry name" value="ELECTRON TRANSFER FLAVOPROTEIN SUBUNIT ALPHA, MITOCHONDRIAL"/>
    <property type="match status" value="1"/>
</dbReference>
<keyword evidence="2" id="KW-0285">Flavoprotein</keyword>
<dbReference type="AlphaFoldDB" id="A0A9D1N1E4"/>
<feature type="binding site" evidence="3">
    <location>
        <position position="292"/>
    </location>
    <ligand>
        <name>FAD</name>
        <dbReference type="ChEBI" id="CHEBI:57692"/>
    </ligand>
</feature>
<dbReference type="InterPro" id="IPR029035">
    <property type="entry name" value="DHS-like_NAD/FAD-binding_dom"/>
</dbReference>
<dbReference type="GO" id="GO:0033539">
    <property type="term" value="P:fatty acid beta-oxidation using acyl-CoA dehydrogenase"/>
    <property type="evidence" value="ECO:0007669"/>
    <property type="project" value="TreeGrafter"/>
</dbReference>
<dbReference type="InterPro" id="IPR033947">
    <property type="entry name" value="ETF_alpha_N"/>
</dbReference>
<gene>
    <name evidence="5" type="ORF">IAD26_07185</name>
</gene>
<dbReference type="InterPro" id="IPR001308">
    <property type="entry name" value="ETF_a/FixB"/>
</dbReference>
<dbReference type="Proteomes" id="UP000886748">
    <property type="component" value="Unassembled WGS sequence"/>
</dbReference>
<sequence>MTNQTLVFIELNNGHVQKVSKEIISHAINNFENTEVNGLVIADNKSVQLAQEELKTLGLKRLYVLEDNLFDRHNTCIFADIAAKFIQENNPDILLMGATCDGRDLAPRIASKLNAGLTADCTDLKLDENGKLLATRPTYGGKMMATIISKTVPNFATVRQGAFKLKDINTNYETEIISINPELSGMCSLIEILYSEDKPPQEDWTCAEIIVAGGLGLKNKENFDLIYKFSSLLGAKPAASRAAVEQGWAPQSIQVGQTGSSVSPKLYIAFGISGAMQHLVGISNADKVIAINTDKNAPIMKSADSALVGDAAGVLNTLISDIENRSN</sequence>
<feature type="binding site" evidence="3">
    <location>
        <begin position="240"/>
        <end position="241"/>
    </location>
    <ligand>
        <name>FAD</name>
        <dbReference type="ChEBI" id="CHEBI:57692"/>
    </ligand>
</feature>
<evidence type="ECO:0000313" key="5">
    <source>
        <dbReference type="EMBL" id="HIU92898.1"/>
    </source>
</evidence>
<name>A0A9D1N1E4_9CLOT</name>
<dbReference type="Pfam" id="PF01012">
    <property type="entry name" value="ETF"/>
    <property type="match status" value="1"/>
</dbReference>
<protein>
    <submittedName>
        <fullName evidence="5">Electron transfer flavoprotein subunit alpha/FixB family protein</fullName>
    </submittedName>
</protein>
<proteinExistence type="inferred from homology"/>
<evidence type="ECO:0000256" key="1">
    <source>
        <dbReference type="ARBA" id="ARBA00005817"/>
    </source>
</evidence>
<dbReference type="GO" id="GO:0050660">
    <property type="term" value="F:flavin adenine dinucleotide binding"/>
    <property type="evidence" value="ECO:0007669"/>
    <property type="project" value="InterPro"/>
</dbReference>
<dbReference type="Pfam" id="PF00766">
    <property type="entry name" value="ETF_alpha"/>
    <property type="match status" value="1"/>
</dbReference>
<dbReference type="SUPFAM" id="SSF52467">
    <property type="entry name" value="DHS-like NAD/FAD-binding domain"/>
    <property type="match status" value="1"/>
</dbReference>
<dbReference type="InterPro" id="IPR014730">
    <property type="entry name" value="ETF_a/b_N"/>
</dbReference>
<reference evidence="5" key="1">
    <citation type="submission" date="2020-10" db="EMBL/GenBank/DDBJ databases">
        <authorList>
            <person name="Gilroy R."/>
        </authorList>
    </citation>
    <scope>NUCLEOTIDE SEQUENCE</scope>
    <source>
        <strain evidence="5">CHK154-7741</strain>
    </source>
</reference>
<comment type="similarity">
    <text evidence="1">Belongs to the ETF alpha-subunit/FixB family.</text>
</comment>
<dbReference type="GO" id="GO:0009055">
    <property type="term" value="F:electron transfer activity"/>
    <property type="evidence" value="ECO:0007669"/>
    <property type="project" value="InterPro"/>
</dbReference>
<keyword evidence="3" id="KW-0274">FAD</keyword>
<dbReference type="InterPro" id="IPR014731">
    <property type="entry name" value="ETF_asu_C"/>
</dbReference>
<organism evidence="5 6">
    <name type="scientific">Candidatus Limenecus avicola</name>
    <dbReference type="NCBI Taxonomy" id="2840847"/>
    <lineage>
        <taxon>Bacteria</taxon>
        <taxon>Bacillati</taxon>
        <taxon>Bacillota</taxon>
        <taxon>Clostridia</taxon>
        <taxon>Eubacteriales</taxon>
        <taxon>Clostridiaceae</taxon>
        <taxon>Clostridiaceae incertae sedis</taxon>
        <taxon>Candidatus Limenecus</taxon>
    </lineage>
</organism>
<feature type="binding site" evidence="3">
    <location>
        <begin position="271"/>
        <end position="278"/>
    </location>
    <ligand>
        <name>FAD</name>
        <dbReference type="ChEBI" id="CHEBI:57692"/>
    </ligand>
</feature>
<evidence type="ECO:0000256" key="3">
    <source>
        <dbReference type="PIRSR" id="PIRSR000089-1"/>
    </source>
</evidence>
<dbReference type="InterPro" id="IPR014729">
    <property type="entry name" value="Rossmann-like_a/b/a_fold"/>
</dbReference>
<dbReference type="SMART" id="SM00893">
    <property type="entry name" value="ETF"/>
    <property type="match status" value="1"/>
</dbReference>
<dbReference type="PANTHER" id="PTHR43153">
    <property type="entry name" value="ELECTRON TRANSFER FLAVOPROTEIN ALPHA"/>
    <property type="match status" value="1"/>
</dbReference>
<dbReference type="Gene3D" id="3.40.50.620">
    <property type="entry name" value="HUPs"/>
    <property type="match status" value="1"/>
</dbReference>
<dbReference type="CDD" id="cd01715">
    <property type="entry name" value="ETF_alpha"/>
    <property type="match status" value="1"/>
</dbReference>
<comment type="caution">
    <text evidence="5">The sequence shown here is derived from an EMBL/GenBank/DDBJ whole genome shotgun (WGS) entry which is preliminary data.</text>
</comment>
<accession>A0A9D1N1E4</accession>
<evidence type="ECO:0000259" key="4">
    <source>
        <dbReference type="SMART" id="SM00893"/>
    </source>
</evidence>
<feature type="binding site" evidence="3">
    <location>
        <begin position="254"/>
        <end position="258"/>
    </location>
    <ligand>
        <name>FAD</name>
        <dbReference type="ChEBI" id="CHEBI:57692"/>
    </ligand>
</feature>
<comment type="cofactor">
    <cofactor evidence="3">
        <name>FAD</name>
        <dbReference type="ChEBI" id="CHEBI:57692"/>
    </cofactor>
    <text evidence="3">Binds 1 FAD per dimer.</text>
</comment>
<dbReference type="Gene3D" id="3.40.50.1220">
    <property type="entry name" value="TPP-binding domain"/>
    <property type="match status" value="1"/>
</dbReference>
<dbReference type="PIRSF" id="PIRSF000089">
    <property type="entry name" value="Electra_flavoP_a"/>
    <property type="match status" value="1"/>
</dbReference>
<evidence type="ECO:0000256" key="2">
    <source>
        <dbReference type="ARBA" id="ARBA00022630"/>
    </source>
</evidence>
<evidence type="ECO:0000313" key="6">
    <source>
        <dbReference type="Proteomes" id="UP000886748"/>
    </source>
</evidence>
<dbReference type="EMBL" id="DVOD01000052">
    <property type="protein sequence ID" value="HIU92898.1"/>
    <property type="molecule type" value="Genomic_DNA"/>
</dbReference>
<dbReference type="SUPFAM" id="SSF52402">
    <property type="entry name" value="Adenine nucleotide alpha hydrolases-like"/>
    <property type="match status" value="1"/>
</dbReference>
<reference evidence="5" key="2">
    <citation type="journal article" date="2021" name="PeerJ">
        <title>Extensive microbial diversity within the chicken gut microbiome revealed by metagenomics and culture.</title>
        <authorList>
            <person name="Gilroy R."/>
            <person name="Ravi A."/>
            <person name="Getino M."/>
            <person name="Pursley I."/>
            <person name="Horton D.L."/>
            <person name="Alikhan N.F."/>
            <person name="Baker D."/>
            <person name="Gharbi K."/>
            <person name="Hall N."/>
            <person name="Watson M."/>
            <person name="Adriaenssens E.M."/>
            <person name="Foster-Nyarko E."/>
            <person name="Jarju S."/>
            <person name="Secka A."/>
            <person name="Antonio M."/>
            <person name="Oren A."/>
            <person name="Chaudhuri R.R."/>
            <person name="La Ragione R."/>
            <person name="Hildebrand F."/>
            <person name="Pallen M.J."/>
        </authorList>
    </citation>
    <scope>NUCLEOTIDE SEQUENCE</scope>
    <source>
        <strain evidence="5">CHK154-7741</strain>
    </source>
</reference>